<feature type="region of interest" description="Disordered" evidence="1">
    <location>
        <begin position="1"/>
        <end position="22"/>
    </location>
</feature>
<dbReference type="Proteomes" id="UP000009022">
    <property type="component" value="Unassembled WGS sequence"/>
</dbReference>
<gene>
    <name evidence="2" type="ORF">TRIADDRAFT_52599</name>
</gene>
<evidence type="ECO:0000313" key="3">
    <source>
        <dbReference type="Proteomes" id="UP000009022"/>
    </source>
</evidence>
<dbReference type="InParanoid" id="B3RJE8"/>
<dbReference type="HOGENOM" id="CLU_928510_0_0_1"/>
<name>B3RJE8_TRIAD</name>
<reference evidence="2 3" key="1">
    <citation type="journal article" date="2008" name="Nature">
        <title>The Trichoplax genome and the nature of placozoans.</title>
        <authorList>
            <person name="Srivastava M."/>
            <person name="Begovic E."/>
            <person name="Chapman J."/>
            <person name="Putnam N.H."/>
            <person name="Hellsten U."/>
            <person name="Kawashima T."/>
            <person name="Kuo A."/>
            <person name="Mitros T."/>
            <person name="Salamov A."/>
            <person name="Carpenter M.L."/>
            <person name="Signorovitch A.Y."/>
            <person name="Moreno M.A."/>
            <person name="Kamm K."/>
            <person name="Grimwood J."/>
            <person name="Schmutz J."/>
            <person name="Shapiro H."/>
            <person name="Grigoriev I.V."/>
            <person name="Buss L.W."/>
            <person name="Schierwater B."/>
            <person name="Dellaporta S.L."/>
            <person name="Rokhsar D.S."/>
        </authorList>
    </citation>
    <scope>NUCLEOTIDE SEQUENCE [LARGE SCALE GENOMIC DNA]</scope>
    <source>
        <strain evidence="2 3">Grell-BS-1999</strain>
    </source>
</reference>
<organism evidence="2 3">
    <name type="scientific">Trichoplax adhaerens</name>
    <name type="common">Trichoplax reptans</name>
    <dbReference type="NCBI Taxonomy" id="10228"/>
    <lineage>
        <taxon>Eukaryota</taxon>
        <taxon>Metazoa</taxon>
        <taxon>Placozoa</taxon>
        <taxon>Uniplacotomia</taxon>
        <taxon>Trichoplacea</taxon>
        <taxon>Trichoplacidae</taxon>
        <taxon>Trichoplax</taxon>
    </lineage>
</organism>
<evidence type="ECO:0000313" key="2">
    <source>
        <dbReference type="EMBL" id="EDV29811.1"/>
    </source>
</evidence>
<dbReference type="RefSeq" id="XP_002109013.1">
    <property type="nucleotide sequence ID" value="XM_002108977.1"/>
</dbReference>
<feature type="region of interest" description="Disordered" evidence="1">
    <location>
        <begin position="144"/>
        <end position="205"/>
    </location>
</feature>
<feature type="compositionally biased region" description="Polar residues" evidence="1">
    <location>
        <begin position="149"/>
        <end position="197"/>
    </location>
</feature>
<evidence type="ECO:0000256" key="1">
    <source>
        <dbReference type="SAM" id="MobiDB-lite"/>
    </source>
</evidence>
<feature type="compositionally biased region" description="Polar residues" evidence="1">
    <location>
        <begin position="221"/>
        <end position="231"/>
    </location>
</feature>
<protein>
    <submittedName>
        <fullName evidence="2">Uncharacterized protein</fullName>
    </submittedName>
</protein>
<proteinExistence type="predicted"/>
<dbReference type="GeneID" id="6749497"/>
<feature type="region of interest" description="Disordered" evidence="1">
    <location>
        <begin position="73"/>
        <end position="120"/>
    </location>
</feature>
<dbReference type="KEGG" id="tad:TRIADDRAFT_52599"/>
<dbReference type="EMBL" id="DS985241">
    <property type="protein sequence ID" value="EDV29811.1"/>
    <property type="molecule type" value="Genomic_DNA"/>
</dbReference>
<keyword evidence="3" id="KW-1185">Reference proteome</keyword>
<sequence>MLPSSPATLFSLHPPGKTIGRSCNANKREKERLTSVLDRIAKSEDKAIRNMSKSISSLQASLDKVSISGNSDISLDGFESKSAPTTPKRRRNLKSSETSLFSFDDDFPEHKNRLPTSRSLHNIPTTNSVLIDDALLKQGCRRRRGHHNSLPSIFDTGSMSAPSSPKTPPSIKQLQTTDRLSSPHQHTFTHPTTGQTINHRRSSDAHKTISQIVDSYRDLSSTHQGKSIGKSNHTHKFRRFSLGTTGEHDIKPIIPNQDRKMTNTNYKIKKKIGYEPNIDMENAVYDPKIPKHKSKFAKRS</sequence>
<dbReference type="CTD" id="6749497"/>
<feature type="region of interest" description="Disordered" evidence="1">
    <location>
        <begin position="221"/>
        <end position="250"/>
    </location>
</feature>
<dbReference type="AlphaFoldDB" id="B3RJE8"/>
<accession>B3RJE8</accession>